<reference evidence="3" key="1">
    <citation type="submission" date="2016-10" db="EMBL/GenBank/DDBJ databases">
        <authorList>
            <person name="Varghese N."/>
            <person name="Submissions S."/>
        </authorList>
    </citation>
    <scope>NUCLEOTIDE SEQUENCE [LARGE SCALE GENOMIC DNA]</scope>
    <source>
        <strain evidence="3">DSM 241</strain>
    </source>
</reference>
<dbReference type="InterPro" id="IPR045235">
    <property type="entry name" value="PuuE_HpPgdA-like"/>
</dbReference>
<dbReference type="PANTHER" id="PTHR47561:SF1">
    <property type="entry name" value="POLYSACCHARIDE DEACETYLASE FAMILY PROTEIN (AFU_ORTHOLOGUE AFUA_6G05030)"/>
    <property type="match status" value="1"/>
</dbReference>
<dbReference type="InterPro" id="IPR002509">
    <property type="entry name" value="NODB_dom"/>
</dbReference>
<dbReference type="GO" id="GO:0005975">
    <property type="term" value="P:carbohydrate metabolic process"/>
    <property type="evidence" value="ECO:0007669"/>
    <property type="project" value="InterPro"/>
</dbReference>
<dbReference type="InterPro" id="IPR022560">
    <property type="entry name" value="DUF3473"/>
</dbReference>
<dbReference type="Proteomes" id="UP000199256">
    <property type="component" value="Unassembled WGS sequence"/>
</dbReference>
<dbReference type="PROSITE" id="PS51677">
    <property type="entry name" value="NODB"/>
    <property type="match status" value="1"/>
</dbReference>
<gene>
    <name evidence="2" type="ORF">SAMN05444515_103117</name>
</gene>
<dbReference type="NCBIfam" id="TIGR03006">
    <property type="entry name" value="pepcterm_polyde"/>
    <property type="match status" value="1"/>
</dbReference>
<dbReference type="InterPro" id="IPR014344">
    <property type="entry name" value="XrtA_polysacc_deacetyl"/>
</dbReference>
<dbReference type="STRING" id="1396821.SAMN05444515_103117"/>
<dbReference type="CDD" id="cd10941">
    <property type="entry name" value="CE4_PuuE_HpPgdA_like_2"/>
    <property type="match status" value="1"/>
</dbReference>
<dbReference type="EMBL" id="FOAA01000003">
    <property type="protein sequence ID" value="SEK60710.1"/>
    <property type="molecule type" value="Genomic_DNA"/>
</dbReference>
<keyword evidence="3" id="KW-1185">Reference proteome</keyword>
<protein>
    <submittedName>
        <fullName evidence="2">Polysaccharide deacetylase family protein, PEP-CTERM locus subfamily</fullName>
    </submittedName>
</protein>
<dbReference type="Pfam" id="PF11959">
    <property type="entry name" value="DUF3473"/>
    <property type="match status" value="1"/>
</dbReference>
<dbReference type="GO" id="GO:0016810">
    <property type="term" value="F:hydrolase activity, acting on carbon-nitrogen (but not peptide) bonds"/>
    <property type="evidence" value="ECO:0007669"/>
    <property type="project" value="InterPro"/>
</dbReference>
<accession>A0A1H7IGR0</accession>
<proteinExistence type="predicted"/>
<name>A0A1H7IGR0_9GAMM</name>
<dbReference type="Gene3D" id="3.20.20.370">
    <property type="entry name" value="Glycoside hydrolase/deacetylase"/>
    <property type="match status" value="1"/>
</dbReference>
<dbReference type="SUPFAM" id="SSF88713">
    <property type="entry name" value="Glycoside hydrolase/deacetylase"/>
    <property type="match status" value="1"/>
</dbReference>
<sequence length="293" mass="33964">MNQVPNAPQGIRNAMTVDVEDYFQVSAFEEHISRGSWDELPCRVEQNVDRILQLFADQEVKATFFYLGWVARRYPALVRRTRDQGHEIASHGWSHIRATEQTREAFRQDVSRTRALLEDVTGEPVKGYRAASYSIGRDNLWALDILQETGHRYSSSIYPIRHDLYGMPEAPRFAFYPGDGDLLEVPVTTLELAGQKFPCGGGGYFRLFPYHLSRWAIQHINQSEGQSAVFYFHPWEIDPEQPRQENIGLKTRVRHYLNLARTESRLKQLLKDFHWDRMDRVFLEPAPGPCPAQ</sequence>
<evidence type="ECO:0000313" key="2">
    <source>
        <dbReference type="EMBL" id="SEK60710.1"/>
    </source>
</evidence>
<evidence type="ECO:0000259" key="1">
    <source>
        <dbReference type="PROSITE" id="PS51677"/>
    </source>
</evidence>
<organism evidence="2 3">
    <name type="scientific">Ectothiorhodospira marina</name>
    <dbReference type="NCBI Taxonomy" id="1396821"/>
    <lineage>
        <taxon>Bacteria</taxon>
        <taxon>Pseudomonadati</taxon>
        <taxon>Pseudomonadota</taxon>
        <taxon>Gammaproteobacteria</taxon>
        <taxon>Chromatiales</taxon>
        <taxon>Ectothiorhodospiraceae</taxon>
        <taxon>Ectothiorhodospira</taxon>
    </lineage>
</organism>
<dbReference type="Pfam" id="PF01522">
    <property type="entry name" value="Polysacc_deac_1"/>
    <property type="match status" value="1"/>
</dbReference>
<dbReference type="InterPro" id="IPR011330">
    <property type="entry name" value="Glyco_hydro/deAcase_b/a-brl"/>
</dbReference>
<dbReference type="AlphaFoldDB" id="A0A1H7IGR0"/>
<dbReference type="PANTHER" id="PTHR47561">
    <property type="entry name" value="POLYSACCHARIDE DEACETYLASE FAMILY PROTEIN (AFU_ORTHOLOGUE AFUA_6G05030)"/>
    <property type="match status" value="1"/>
</dbReference>
<feature type="domain" description="NodB homology" evidence="1">
    <location>
        <begin position="31"/>
        <end position="229"/>
    </location>
</feature>
<evidence type="ECO:0000313" key="3">
    <source>
        <dbReference type="Proteomes" id="UP000199256"/>
    </source>
</evidence>